<dbReference type="SMART" id="SM00228">
    <property type="entry name" value="PDZ"/>
    <property type="match status" value="1"/>
</dbReference>
<dbReference type="EMBL" id="JACHHB010000006">
    <property type="protein sequence ID" value="MBB5173429.1"/>
    <property type="molecule type" value="Genomic_DNA"/>
</dbReference>
<feature type="transmembrane region" description="Helical" evidence="1">
    <location>
        <begin position="252"/>
        <end position="280"/>
    </location>
</feature>
<dbReference type="InterPro" id="IPR036034">
    <property type="entry name" value="PDZ_sf"/>
</dbReference>
<organism evidence="3 4">
    <name type="scientific">Texcoconibacillus texcoconensis</name>
    <dbReference type="NCBI Taxonomy" id="1095777"/>
    <lineage>
        <taxon>Bacteria</taxon>
        <taxon>Bacillati</taxon>
        <taxon>Bacillota</taxon>
        <taxon>Bacilli</taxon>
        <taxon>Bacillales</taxon>
        <taxon>Bacillaceae</taxon>
        <taxon>Texcoconibacillus</taxon>
    </lineage>
</organism>
<evidence type="ECO:0000313" key="3">
    <source>
        <dbReference type="EMBL" id="MBB5173429.1"/>
    </source>
</evidence>
<feature type="transmembrane region" description="Helical" evidence="1">
    <location>
        <begin position="55"/>
        <end position="76"/>
    </location>
</feature>
<dbReference type="InterPro" id="IPR001478">
    <property type="entry name" value="PDZ"/>
</dbReference>
<protein>
    <recommendedName>
        <fullName evidence="2">PDZ domain-containing protein</fullName>
    </recommendedName>
</protein>
<keyword evidence="1" id="KW-0472">Membrane</keyword>
<feature type="transmembrane region" description="Helical" evidence="1">
    <location>
        <begin position="12"/>
        <end position="34"/>
    </location>
</feature>
<dbReference type="Gene3D" id="2.30.42.10">
    <property type="match status" value="1"/>
</dbReference>
<gene>
    <name evidence="3" type="ORF">HNQ41_001616</name>
</gene>
<proteinExistence type="predicted"/>
<dbReference type="PROSITE" id="PS50106">
    <property type="entry name" value="PDZ"/>
    <property type="match status" value="1"/>
</dbReference>
<dbReference type="AlphaFoldDB" id="A0A840QQ00"/>
<feature type="transmembrane region" description="Helical" evidence="1">
    <location>
        <begin position="108"/>
        <end position="130"/>
    </location>
</feature>
<feature type="domain" description="PDZ" evidence="2">
    <location>
        <begin position="285"/>
        <end position="362"/>
    </location>
</feature>
<name>A0A840QQ00_9BACI</name>
<feature type="transmembrane region" description="Helical" evidence="1">
    <location>
        <begin position="82"/>
        <end position="101"/>
    </location>
</feature>
<dbReference type="SUPFAM" id="SSF50156">
    <property type="entry name" value="PDZ domain-like"/>
    <property type="match status" value="1"/>
</dbReference>
<evidence type="ECO:0000256" key="1">
    <source>
        <dbReference type="SAM" id="Phobius"/>
    </source>
</evidence>
<accession>A0A840QQ00</accession>
<reference evidence="3 4" key="1">
    <citation type="submission" date="2020-08" db="EMBL/GenBank/DDBJ databases">
        <title>Genomic Encyclopedia of Type Strains, Phase IV (KMG-IV): sequencing the most valuable type-strain genomes for metagenomic binning, comparative biology and taxonomic classification.</title>
        <authorList>
            <person name="Goeker M."/>
        </authorList>
    </citation>
    <scope>NUCLEOTIDE SEQUENCE [LARGE SCALE GENOMIC DNA]</scope>
    <source>
        <strain evidence="3 4">DSM 24696</strain>
    </source>
</reference>
<dbReference type="RefSeq" id="WP_184663877.1">
    <property type="nucleotide sequence ID" value="NZ_JACHHB010000006.1"/>
</dbReference>
<dbReference type="Proteomes" id="UP000551878">
    <property type="component" value="Unassembled WGS sequence"/>
</dbReference>
<keyword evidence="1" id="KW-0812">Transmembrane</keyword>
<evidence type="ECO:0000313" key="4">
    <source>
        <dbReference type="Proteomes" id="UP000551878"/>
    </source>
</evidence>
<keyword evidence="4" id="KW-1185">Reference proteome</keyword>
<keyword evidence="1" id="KW-1133">Transmembrane helix</keyword>
<comment type="caution">
    <text evidence="3">The sequence shown here is derived from an EMBL/GenBank/DDBJ whole genome shotgun (WGS) entry which is preliminary data.</text>
</comment>
<feature type="transmembrane region" description="Helical" evidence="1">
    <location>
        <begin position="142"/>
        <end position="160"/>
    </location>
</feature>
<evidence type="ECO:0000259" key="2">
    <source>
        <dbReference type="PROSITE" id="PS50106"/>
    </source>
</evidence>
<sequence length="406" mass="45673">MIGEIIWEMVLAIGRFFINPLLYIFIAFSIYIGVQRVKNERKHFHIRVYDVVDDLISPLSRALLVGVFASFLFITIGVVVPTGLLALFALLSVFTIFLFPFRWTSFSAIASLSMFVILLQPSVPIDWAFLNTWLNDLRSVDLSMLAIFIAVLSLVETYLITTDGSKRPSPRLQKGTRGKPIGLLTLKQLWIVPLVTFWPVGSLELPSWWPTIYADGSQWGLVLFPVTLSYHHDLMSQRPEEATGQFGKRSSLVVLLVTFSAVMALFYPVFAVVTAVLALFGREFLFVLEKMKETKGSPIYTLRERGLVVVGVLPQSPAEKMNIQVAELITNVNGVEVKTEREFYEALQTNSAYCKLQVVDGRGEVRFAQTAIYDGEHHQIGLLFITDESQKSKESLPTSNETTMMS</sequence>